<proteinExistence type="predicted"/>
<dbReference type="SUPFAM" id="SSF47095">
    <property type="entry name" value="HMG-box"/>
    <property type="match status" value="1"/>
</dbReference>
<reference evidence="1 2" key="1">
    <citation type="submission" date="2019-09" db="EMBL/GenBank/DDBJ databases">
        <title>A chromosome-level genome assembly of the Chinese tupelo Nyssa sinensis.</title>
        <authorList>
            <person name="Yang X."/>
            <person name="Kang M."/>
            <person name="Yang Y."/>
            <person name="Xiong H."/>
            <person name="Wang M."/>
            <person name="Zhang Z."/>
            <person name="Wang Z."/>
            <person name="Wu H."/>
            <person name="Ma T."/>
            <person name="Liu J."/>
            <person name="Xi Z."/>
        </authorList>
    </citation>
    <scope>NUCLEOTIDE SEQUENCE [LARGE SCALE GENOMIC DNA]</scope>
    <source>
        <strain evidence="1">J267</strain>
        <tissue evidence="1">Leaf</tissue>
    </source>
</reference>
<name>A0A5J4ZZ19_9ASTE</name>
<evidence type="ECO:0000313" key="1">
    <source>
        <dbReference type="EMBL" id="KAA8523490.1"/>
    </source>
</evidence>
<dbReference type="OrthoDB" id="338531at2759"/>
<evidence type="ECO:0000313" key="2">
    <source>
        <dbReference type="Proteomes" id="UP000325577"/>
    </source>
</evidence>
<accession>A0A5J4ZZ19</accession>
<gene>
    <name evidence="1" type="ORF">F0562_009913</name>
</gene>
<protein>
    <submittedName>
        <fullName evidence="1">Uncharacterized protein</fullName>
    </submittedName>
</protein>
<dbReference type="InterPro" id="IPR036910">
    <property type="entry name" value="HMG_box_dom_sf"/>
</dbReference>
<sequence length="81" mass="9574">MGKRKAISKKIELPWSRLMEAEKQVYQDKGLRDKEVYKTENVLAQIFQQFRSLIDFQLVFYPHTSQYILLNPAGVLHLHVV</sequence>
<dbReference type="AlphaFoldDB" id="A0A5J4ZZ19"/>
<dbReference type="EMBL" id="CM018047">
    <property type="protein sequence ID" value="KAA8523490.1"/>
    <property type="molecule type" value="Genomic_DNA"/>
</dbReference>
<keyword evidence="2" id="KW-1185">Reference proteome</keyword>
<dbReference type="Proteomes" id="UP000325577">
    <property type="component" value="Linkage Group LG4"/>
</dbReference>
<organism evidence="1 2">
    <name type="scientific">Nyssa sinensis</name>
    <dbReference type="NCBI Taxonomy" id="561372"/>
    <lineage>
        <taxon>Eukaryota</taxon>
        <taxon>Viridiplantae</taxon>
        <taxon>Streptophyta</taxon>
        <taxon>Embryophyta</taxon>
        <taxon>Tracheophyta</taxon>
        <taxon>Spermatophyta</taxon>
        <taxon>Magnoliopsida</taxon>
        <taxon>eudicotyledons</taxon>
        <taxon>Gunneridae</taxon>
        <taxon>Pentapetalae</taxon>
        <taxon>asterids</taxon>
        <taxon>Cornales</taxon>
        <taxon>Nyssaceae</taxon>
        <taxon>Nyssa</taxon>
    </lineage>
</organism>